<dbReference type="AlphaFoldDB" id="W7J402"/>
<dbReference type="Proteomes" id="UP000019277">
    <property type="component" value="Unassembled WGS sequence"/>
</dbReference>
<protein>
    <recommendedName>
        <fullName evidence="1">Microcin J25-processing protein McjB C-terminal domain-containing protein</fullName>
    </recommendedName>
</protein>
<evidence type="ECO:0000313" key="2">
    <source>
        <dbReference type="EMBL" id="EWC60869.1"/>
    </source>
</evidence>
<proteinExistence type="predicted"/>
<keyword evidence="3" id="KW-1185">Reference proteome</keyword>
<dbReference type="eggNOG" id="ENOG5032TAQ">
    <property type="taxonomic scope" value="Bacteria"/>
</dbReference>
<dbReference type="EMBL" id="AYXG01000139">
    <property type="protein sequence ID" value="EWC60869.1"/>
    <property type="molecule type" value="Genomic_DNA"/>
</dbReference>
<dbReference type="PATRIC" id="fig|909613.9.peg.3800"/>
<dbReference type="Pfam" id="PF13471">
    <property type="entry name" value="Transglut_core3"/>
    <property type="match status" value="1"/>
</dbReference>
<gene>
    <name evidence="2" type="ORF">UO65_3799</name>
</gene>
<dbReference type="OrthoDB" id="583768at2"/>
<dbReference type="NCBIfam" id="NF033537">
    <property type="entry name" value="lasso_biosyn_B2"/>
    <property type="match status" value="1"/>
</dbReference>
<name>W7J402_9PSEU</name>
<dbReference type="RefSeq" id="WP_052021341.1">
    <property type="nucleotide sequence ID" value="NZ_AYXG01000139.1"/>
</dbReference>
<organism evidence="2 3">
    <name type="scientific">Actinokineospora spheciospongiae</name>
    <dbReference type="NCBI Taxonomy" id="909613"/>
    <lineage>
        <taxon>Bacteria</taxon>
        <taxon>Bacillati</taxon>
        <taxon>Actinomycetota</taxon>
        <taxon>Actinomycetes</taxon>
        <taxon>Pseudonocardiales</taxon>
        <taxon>Pseudonocardiaceae</taxon>
        <taxon>Actinokineospora</taxon>
    </lineage>
</organism>
<evidence type="ECO:0000259" key="1">
    <source>
        <dbReference type="Pfam" id="PF13471"/>
    </source>
</evidence>
<dbReference type="STRING" id="909613.UO65_3799"/>
<dbReference type="InterPro" id="IPR032708">
    <property type="entry name" value="McjB_C"/>
</dbReference>
<sequence>MTGIRARLAVGVARVLITLPPRRLARAVAFLHRGARPASAELTQRARDTVCATSARCTGQGCLPRSVAVVVYCRLHGRAPDWCTGFALDPFTAHAWVEVDGAPVGEPPKVAEYIISQAVRLRSPAAA</sequence>
<accession>A0A8E3BG12</accession>
<comment type="caution">
    <text evidence="2">The sequence shown here is derived from an EMBL/GenBank/DDBJ whole genome shotgun (WGS) entry which is preliminary data.</text>
</comment>
<accession>W7J402</accession>
<dbReference type="InterPro" id="IPR053521">
    <property type="entry name" value="McjB-like"/>
</dbReference>
<feature type="domain" description="Microcin J25-processing protein McjB C-terminal" evidence="1">
    <location>
        <begin position="8"/>
        <end position="111"/>
    </location>
</feature>
<evidence type="ECO:0000313" key="3">
    <source>
        <dbReference type="Proteomes" id="UP000019277"/>
    </source>
</evidence>
<reference evidence="2 3" key="1">
    <citation type="journal article" date="2014" name="Genome Announc.">
        <title>Draft Genome Sequence of the Antitrypanosomally Active Sponge-Associated Bacterium Actinokineospora sp. Strain EG49.</title>
        <authorList>
            <person name="Harjes J."/>
            <person name="Ryu T."/>
            <person name="Abdelmohsen U.R."/>
            <person name="Moitinho-Silva L."/>
            <person name="Horn H."/>
            <person name="Ravasi T."/>
            <person name="Hentschel U."/>
        </authorList>
    </citation>
    <scope>NUCLEOTIDE SEQUENCE [LARGE SCALE GENOMIC DNA]</scope>
    <source>
        <strain evidence="2 3">EG49</strain>
    </source>
</reference>